<gene>
    <name evidence="2" type="ORF">AQUCO_02300216v1</name>
</gene>
<proteinExistence type="predicted"/>
<accession>A0A2G5DCT8</accession>
<evidence type="ECO:0000313" key="2">
    <source>
        <dbReference type="EMBL" id="PIA41292.1"/>
    </source>
</evidence>
<dbReference type="PANTHER" id="PTHR21860:SF2">
    <property type="entry name" value="GENERAL TRANSCRIPTION FACTOR 3C POLYPEPTIDE 6"/>
    <property type="match status" value="1"/>
</dbReference>
<name>A0A2G5DCT8_AQUCA</name>
<protein>
    <recommendedName>
        <fullName evidence="1">Transcription factor TFIIIC triple barrel domain-containing protein</fullName>
    </recommendedName>
</protein>
<keyword evidence="3" id="KW-1185">Reference proteome</keyword>
<sequence>MEDNSNRNENVVEEEYVLLDLEAVYGQMNIPANTPYVLSGLDTLNPILTIGDNLKLIGEYDETIGTCYVFTETVNSPCSTILILSYKVPADCTHCLLVVPTSIPFFRIVVHWYTKKQGHLEQIFSRAKALLIQTKQQQSKLNLLLAFIKFSSLDCYLNMNLRQKQLHSSNSL</sequence>
<feature type="domain" description="Transcription factor TFIIIC triple barrel" evidence="1">
    <location>
        <begin position="13"/>
        <end position="75"/>
    </location>
</feature>
<dbReference type="PANTHER" id="PTHR21860">
    <property type="entry name" value="TRANSCRIPTION INITIATION FACTOR IIIC TFIIIC , POLYPEPTIDE 6-RELATED"/>
    <property type="match status" value="1"/>
</dbReference>
<dbReference type="STRING" id="218851.A0A2G5DCT8"/>
<evidence type="ECO:0000313" key="3">
    <source>
        <dbReference type="Proteomes" id="UP000230069"/>
    </source>
</evidence>
<dbReference type="Gene3D" id="2.60.40.4370">
    <property type="match status" value="1"/>
</dbReference>
<dbReference type="GO" id="GO:0006383">
    <property type="term" value="P:transcription by RNA polymerase III"/>
    <property type="evidence" value="ECO:0007669"/>
    <property type="project" value="InterPro"/>
</dbReference>
<organism evidence="2 3">
    <name type="scientific">Aquilegia coerulea</name>
    <name type="common">Rocky mountain columbine</name>
    <dbReference type="NCBI Taxonomy" id="218851"/>
    <lineage>
        <taxon>Eukaryota</taxon>
        <taxon>Viridiplantae</taxon>
        <taxon>Streptophyta</taxon>
        <taxon>Embryophyta</taxon>
        <taxon>Tracheophyta</taxon>
        <taxon>Spermatophyta</taxon>
        <taxon>Magnoliopsida</taxon>
        <taxon>Ranunculales</taxon>
        <taxon>Ranunculaceae</taxon>
        <taxon>Thalictroideae</taxon>
        <taxon>Aquilegia</taxon>
    </lineage>
</organism>
<dbReference type="OrthoDB" id="1877767at2759"/>
<dbReference type="Proteomes" id="UP000230069">
    <property type="component" value="Unassembled WGS sequence"/>
</dbReference>
<evidence type="ECO:0000259" key="1">
    <source>
        <dbReference type="Pfam" id="PF10419"/>
    </source>
</evidence>
<dbReference type="EMBL" id="KZ305040">
    <property type="protein sequence ID" value="PIA41292.1"/>
    <property type="molecule type" value="Genomic_DNA"/>
</dbReference>
<dbReference type="InterPro" id="IPR042771">
    <property type="entry name" value="GTF3C6-like"/>
</dbReference>
<dbReference type="GO" id="GO:0000127">
    <property type="term" value="C:transcription factor TFIIIC complex"/>
    <property type="evidence" value="ECO:0007669"/>
    <property type="project" value="TreeGrafter"/>
</dbReference>
<dbReference type="InterPro" id="IPR019481">
    <property type="entry name" value="TFIIIC_triple_barrel"/>
</dbReference>
<dbReference type="InParanoid" id="A0A2G5DCT8"/>
<dbReference type="Pfam" id="PF10419">
    <property type="entry name" value="TFIIIC_sub6"/>
    <property type="match status" value="1"/>
</dbReference>
<reference evidence="2 3" key="1">
    <citation type="submission" date="2017-09" db="EMBL/GenBank/DDBJ databases">
        <title>WGS assembly of Aquilegia coerulea Goldsmith.</title>
        <authorList>
            <person name="Hodges S."/>
            <person name="Kramer E."/>
            <person name="Nordborg M."/>
            <person name="Tomkins J."/>
            <person name="Borevitz J."/>
            <person name="Derieg N."/>
            <person name="Yan J."/>
            <person name="Mihaltcheva S."/>
            <person name="Hayes R.D."/>
            <person name="Rokhsar D."/>
        </authorList>
    </citation>
    <scope>NUCLEOTIDE SEQUENCE [LARGE SCALE GENOMIC DNA]</scope>
    <source>
        <strain evidence="3">cv. Goldsmith</strain>
    </source>
</reference>
<dbReference type="AlphaFoldDB" id="A0A2G5DCT8"/>